<protein>
    <submittedName>
        <fullName evidence="1">Uncharacterized protein</fullName>
    </submittedName>
</protein>
<keyword evidence="2" id="KW-1185">Reference proteome</keyword>
<dbReference type="Proteomes" id="UP001457282">
    <property type="component" value="Unassembled WGS sequence"/>
</dbReference>
<gene>
    <name evidence="1" type="ORF">M0R45_006757</name>
</gene>
<sequence>MTDQGNVTRTKVPQKVLRYFPLGPTLQRLICRDILRSPWFGMPNIDRKMMFGDNHADSKAWSKLDSIDPTLGMRHVGALRGYKACPNCGP</sequence>
<organism evidence="1 2">
    <name type="scientific">Rubus argutus</name>
    <name type="common">Southern blackberry</name>
    <dbReference type="NCBI Taxonomy" id="59490"/>
    <lineage>
        <taxon>Eukaryota</taxon>
        <taxon>Viridiplantae</taxon>
        <taxon>Streptophyta</taxon>
        <taxon>Embryophyta</taxon>
        <taxon>Tracheophyta</taxon>
        <taxon>Spermatophyta</taxon>
        <taxon>Magnoliopsida</taxon>
        <taxon>eudicotyledons</taxon>
        <taxon>Gunneridae</taxon>
        <taxon>Pentapetalae</taxon>
        <taxon>rosids</taxon>
        <taxon>fabids</taxon>
        <taxon>Rosales</taxon>
        <taxon>Rosaceae</taxon>
        <taxon>Rosoideae</taxon>
        <taxon>Rosoideae incertae sedis</taxon>
        <taxon>Rubus</taxon>
    </lineage>
</organism>
<dbReference type="EMBL" id="JBEDUW010000001">
    <property type="protein sequence ID" value="KAK9951303.1"/>
    <property type="molecule type" value="Genomic_DNA"/>
</dbReference>
<name>A0AAW1YRG7_RUBAR</name>
<reference evidence="1 2" key="1">
    <citation type="journal article" date="2023" name="G3 (Bethesda)">
        <title>A chromosome-length genome assembly and annotation of blackberry (Rubus argutus, cv. 'Hillquist').</title>
        <authorList>
            <person name="Bruna T."/>
            <person name="Aryal R."/>
            <person name="Dudchenko O."/>
            <person name="Sargent D.J."/>
            <person name="Mead D."/>
            <person name="Buti M."/>
            <person name="Cavallini A."/>
            <person name="Hytonen T."/>
            <person name="Andres J."/>
            <person name="Pham M."/>
            <person name="Weisz D."/>
            <person name="Mascagni F."/>
            <person name="Usai G."/>
            <person name="Natali L."/>
            <person name="Bassil N."/>
            <person name="Fernandez G.E."/>
            <person name="Lomsadze A."/>
            <person name="Armour M."/>
            <person name="Olukolu B."/>
            <person name="Poorten T."/>
            <person name="Britton C."/>
            <person name="Davik J."/>
            <person name="Ashrafi H."/>
            <person name="Aiden E.L."/>
            <person name="Borodovsky M."/>
            <person name="Worthington M."/>
        </authorList>
    </citation>
    <scope>NUCLEOTIDE SEQUENCE [LARGE SCALE GENOMIC DNA]</scope>
    <source>
        <strain evidence="1">PI 553951</strain>
    </source>
</reference>
<proteinExistence type="predicted"/>
<accession>A0AAW1YRG7</accession>
<dbReference type="AlphaFoldDB" id="A0AAW1YRG7"/>
<comment type="caution">
    <text evidence="1">The sequence shown here is derived from an EMBL/GenBank/DDBJ whole genome shotgun (WGS) entry which is preliminary data.</text>
</comment>
<evidence type="ECO:0000313" key="2">
    <source>
        <dbReference type="Proteomes" id="UP001457282"/>
    </source>
</evidence>
<evidence type="ECO:0000313" key="1">
    <source>
        <dbReference type="EMBL" id="KAK9951303.1"/>
    </source>
</evidence>